<feature type="domain" description="RNA polymerase subunit H/Rpb5 C-terminal" evidence="4">
    <location>
        <begin position="8"/>
        <end position="76"/>
    </location>
</feature>
<dbReference type="GO" id="GO:0000428">
    <property type="term" value="C:DNA-directed RNA polymerase complex"/>
    <property type="evidence" value="ECO:0007669"/>
    <property type="project" value="UniProtKB-KW"/>
</dbReference>
<dbReference type="InterPro" id="IPR035913">
    <property type="entry name" value="RPB5-like_sf"/>
</dbReference>
<dbReference type="SUPFAM" id="SSF55287">
    <property type="entry name" value="RPB5-like RNA polymerase subunit"/>
    <property type="match status" value="1"/>
</dbReference>
<protein>
    <recommendedName>
        <fullName evidence="2">DNA-directed RNA polymerase subunit Rpo5</fullName>
        <ecNumber evidence="2">2.7.7.6</ecNumber>
    </recommendedName>
    <alternativeName>
        <fullName evidence="2">DNA-directed RNA polymerase subunit H</fullName>
    </alternativeName>
</protein>
<sequence>MGEDGGLNHILVPKHELLSKEDSEKVLKELGVKLWQLPRIYQDDPAIRHLNPEVGQLVKITRSSELAGEYVVYRVVVSSLTAKSTTTEKKEEKAEKRKTKEKSATKSRTTSKSRKKKAGKSTSKSKRSRTREG</sequence>
<dbReference type="GO" id="GO:0005737">
    <property type="term" value="C:cytoplasm"/>
    <property type="evidence" value="ECO:0007669"/>
    <property type="project" value="UniProtKB-SubCell"/>
</dbReference>
<keyword evidence="2" id="KW-0548">Nucleotidyltransferase</keyword>
<proteinExistence type="inferred from homology"/>
<reference evidence="5 6" key="1">
    <citation type="submission" date="2017-04" db="EMBL/GenBank/DDBJ databases">
        <title>Novel microbial lineages endemic to geothermal iron-oxide mats fill important gaps in the evolutionary history of Archaea.</title>
        <authorList>
            <person name="Jay Z.J."/>
            <person name="Beam J.P."/>
            <person name="Dlakic M."/>
            <person name="Rusch D.B."/>
            <person name="Kozubal M.A."/>
            <person name="Inskeep W.P."/>
        </authorList>
    </citation>
    <scope>NUCLEOTIDE SEQUENCE [LARGE SCALE GENOMIC DNA]</scope>
    <source>
        <strain evidence="5">OSP_D</strain>
    </source>
</reference>
<keyword evidence="2" id="KW-0963">Cytoplasm</keyword>
<evidence type="ECO:0000313" key="5">
    <source>
        <dbReference type="EMBL" id="PSN84636.1"/>
    </source>
</evidence>
<feature type="compositionally biased region" description="Basic residues" evidence="3">
    <location>
        <begin position="109"/>
        <end position="133"/>
    </location>
</feature>
<dbReference type="GO" id="GO:0006366">
    <property type="term" value="P:transcription by RNA polymerase II"/>
    <property type="evidence" value="ECO:0007669"/>
    <property type="project" value="TreeGrafter"/>
</dbReference>
<dbReference type="PANTHER" id="PTHR10535">
    <property type="entry name" value="DNA-DIRECTED RNA POLYMERASES I, II, AND III SUBUNIT RPABC1"/>
    <property type="match status" value="1"/>
</dbReference>
<evidence type="ECO:0000256" key="2">
    <source>
        <dbReference type="HAMAP-Rule" id="MF_00025"/>
    </source>
</evidence>
<accession>A0A2R6AE25</accession>
<dbReference type="PANTHER" id="PTHR10535:SF0">
    <property type="entry name" value="DNA-DIRECTED RNA POLYMERASES I, II, AND III SUBUNIT RPABC1"/>
    <property type="match status" value="1"/>
</dbReference>
<comment type="function">
    <text evidence="2">DNA-dependent RNA polymerase (RNAP) catalyzes the transcription of DNA into RNA using the four ribonucleoside triphosphates as substrates.</text>
</comment>
<dbReference type="AlphaFoldDB" id="A0A2R6AE25"/>
<dbReference type="Gene3D" id="3.90.940.20">
    <property type="entry name" value="RPB5-like RNA polymerase subunit"/>
    <property type="match status" value="1"/>
</dbReference>
<dbReference type="InterPro" id="IPR000783">
    <property type="entry name" value="RNA_pol_subH/Rpb5_C"/>
</dbReference>
<gene>
    <name evidence="2" type="primary">rpo5</name>
    <name evidence="2" type="synonym">rpoH</name>
    <name evidence="5" type="ORF">B9Q01_00010</name>
</gene>
<keyword evidence="2" id="KW-0240">DNA-directed RNA polymerase</keyword>
<evidence type="ECO:0000256" key="3">
    <source>
        <dbReference type="SAM" id="MobiDB-lite"/>
    </source>
</evidence>
<dbReference type="Proteomes" id="UP000240880">
    <property type="component" value="Unassembled WGS sequence"/>
</dbReference>
<dbReference type="GO" id="GO:0042797">
    <property type="term" value="P:tRNA transcription by RNA polymerase III"/>
    <property type="evidence" value="ECO:0007669"/>
    <property type="project" value="TreeGrafter"/>
</dbReference>
<keyword evidence="2" id="KW-0808">Transferase</keyword>
<comment type="subcellular location">
    <subcellularLocation>
        <location evidence="2">Cytoplasm</location>
    </subcellularLocation>
</comment>
<dbReference type="InterPro" id="IPR014381">
    <property type="entry name" value="Arch_Rpo5/euc_Rpb5"/>
</dbReference>
<dbReference type="NCBIfam" id="NF007129">
    <property type="entry name" value="PRK09570.1"/>
    <property type="match status" value="1"/>
</dbReference>
<organism evidence="5 6">
    <name type="scientific">Candidatus Marsarchaeota G1 archaeon OSP_D</name>
    <dbReference type="NCBI Taxonomy" id="1978155"/>
    <lineage>
        <taxon>Archaea</taxon>
        <taxon>Candidatus Marsarchaeota</taxon>
        <taxon>Candidatus Marsarchaeota group 1</taxon>
    </lineage>
</organism>
<dbReference type="GO" id="GO:0006362">
    <property type="term" value="P:transcription elongation by RNA polymerase I"/>
    <property type="evidence" value="ECO:0007669"/>
    <property type="project" value="TreeGrafter"/>
</dbReference>
<dbReference type="EMBL" id="NEXC01000001">
    <property type="protein sequence ID" value="PSN84636.1"/>
    <property type="molecule type" value="Genomic_DNA"/>
</dbReference>
<dbReference type="HAMAP" id="MF_00025">
    <property type="entry name" value="RNApol_Rpo5_RPB5"/>
    <property type="match status" value="1"/>
</dbReference>
<evidence type="ECO:0000313" key="6">
    <source>
        <dbReference type="Proteomes" id="UP000240880"/>
    </source>
</evidence>
<comment type="similarity">
    <text evidence="2">Belongs to the archaeal Rpo5/eukaryotic RPB5 RNA polymerase subunit family.</text>
</comment>
<evidence type="ECO:0000259" key="4">
    <source>
        <dbReference type="Pfam" id="PF01191"/>
    </source>
</evidence>
<dbReference type="EC" id="2.7.7.6" evidence="2"/>
<dbReference type="GO" id="GO:0003677">
    <property type="term" value="F:DNA binding"/>
    <property type="evidence" value="ECO:0007669"/>
    <property type="project" value="InterPro"/>
</dbReference>
<comment type="subunit">
    <text evidence="2">Part of the RNA polymerase complex.</text>
</comment>
<dbReference type="Pfam" id="PF01191">
    <property type="entry name" value="RNA_pol_Rpb5_C"/>
    <property type="match status" value="1"/>
</dbReference>
<comment type="caution">
    <text evidence="5">The sequence shown here is derived from an EMBL/GenBank/DDBJ whole genome shotgun (WGS) entry which is preliminary data.</text>
</comment>
<comment type="catalytic activity">
    <reaction evidence="2">
        <text>RNA(n) + a ribonucleoside 5'-triphosphate = RNA(n+1) + diphosphate</text>
        <dbReference type="Rhea" id="RHEA:21248"/>
        <dbReference type="Rhea" id="RHEA-COMP:14527"/>
        <dbReference type="Rhea" id="RHEA-COMP:17342"/>
        <dbReference type="ChEBI" id="CHEBI:33019"/>
        <dbReference type="ChEBI" id="CHEBI:61557"/>
        <dbReference type="ChEBI" id="CHEBI:140395"/>
        <dbReference type="EC" id="2.7.7.6"/>
    </reaction>
</comment>
<feature type="compositionally biased region" description="Basic and acidic residues" evidence="3">
    <location>
        <begin position="86"/>
        <end position="95"/>
    </location>
</feature>
<evidence type="ECO:0000256" key="1">
    <source>
        <dbReference type="ARBA" id="ARBA00023163"/>
    </source>
</evidence>
<dbReference type="GO" id="GO:0003899">
    <property type="term" value="F:DNA-directed RNA polymerase activity"/>
    <property type="evidence" value="ECO:0007669"/>
    <property type="project" value="UniProtKB-UniRule"/>
</dbReference>
<keyword evidence="1 2" id="KW-0804">Transcription</keyword>
<feature type="region of interest" description="Disordered" evidence="3">
    <location>
        <begin position="82"/>
        <end position="133"/>
    </location>
</feature>
<name>A0A2R6AE25_9ARCH</name>